<dbReference type="PANTHER" id="PTHR13037:SF24">
    <property type="entry name" value="POLYCOMB PROTEIN PCL-RELATED"/>
    <property type="match status" value="1"/>
</dbReference>
<accession>A0A835XZL0</accession>
<dbReference type="PANTHER" id="PTHR13037">
    <property type="entry name" value="FORMIN"/>
    <property type="match status" value="1"/>
</dbReference>
<dbReference type="EMBL" id="JAEHOE010000043">
    <property type="protein sequence ID" value="KAG2492629.1"/>
    <property type="molecule type" value="Genomic_DNA"/>
</dbReference>
<feature type="domain" description="Pherophorin" evidence="3">
    <location>
        <begin position="1278"/>
        <end position="1391"/>
    </location>
</feature>
<name>A0A835XZL0_9CHLO</name>
<sequence>MMPPALPSGLPLPPRSPRPGGNATGGAETRVAPPAPLAPRVPPPPVEGSLYIARSCGNAGGGVGYVLGPHDDPLVPTFAAAYLGQAAPVEALAPDTAAVLLSDALWTELSGAPPSGGPADPRAAPTRAALSRRVKALPGSVTAVLLLPSAATDVSALVLALAGVPVSCALMDPHLGTPLSPPPAASWANKVASTPATLDVPDAAAVEWISCGSARAQALAAVTVGGASRPLAVSIGVAGGGTLRLISFNLLNVAPGAAAAALLAGVDSACAAPAARPPAPRPAPARSLAALPALQPAPAPASLAALSEGPLLLDAFAALAFPGLAPAADASAVVYDAASLFMSDTVLKQALAGPATGPALLRRVRRRPASHTTVFLGEALAGAAAALLQLLTGNGAAECALVQARSGRLVAGGGRPSWVEGILPASGTQLARLNATGGGGARAAVAQGLSCAAGGPAALVAVAVADVGGAGGVPLVVELRPYSGGGLLRLVPESLLLSHPGAVQAALTRGLTLRPCSTAPPGNPPPQRPQPALAPVPPAPEPPPPPPLPRGAPDLRYRYGACLSSVQQAPDGAGPVAAFMADHFPATTSTASLHTDTAALMMVDTALQGPGAPQSVALLTALNAYSRLRCGLTDPSTGGLLQPGPAFASAVRTEGAAALEGVEGVPGVACASPSARAEAVAGGTGAALVVVLPLETGAWLRLAPLSLLERAPADLAALVRAGNPACWGLPPPPPAPAPPRGLLTYLGMSGLDERPGRALIEGLGGGCVSCVLAANEDASFAAFVDSAFPDLRPLPSLGLESPALLLSTTGWELLSRFADRALLARLAAWAAQSRLTLAIPDSASAAAIAAALARLSGSDSLRCGLVDPRTGAAVTPRMAGADSAAAVPPRPGAVLLGGQAGARAVSCAPGATLPLAAAAVARVEGAGGGAVEVEVAVVVEVALPAGGTLRLVPARSLAVPEFAQALAAIIWGDAPGCSAAPGAGAGGRSPPAPDPDPVSDWTSGCVSYSDASGSGTAVLLPTGADPVAAAVAALLPSLPAAVAARSVGEVPNGASNVVVLDSELLALPPRPTRLLAAVAATPGRAVTVAVGPGATEESLGEVLRRLGLGRAACSVAAREREGAPSRLDCSLRAAMRVTCAREEAAGGHVVPIVTPTGGRVRLLPSAGLRAPGDDPARLAAAAALLAGYLPPLPPPPPPSPEPPLPPAPPAAPPPGLFPGWRAQACRPAFGACEARRGKNRVPYTIANGTSAVTSRVDGWREVLLDLPPLAAADPGAAEAAYAVMLMAAPECVGSAVTIALVTADGAGADGAQRPTPVAAHYATFQAPRSQAAPATDCATLKVPKLGLTPAQAAQPGNRLLMRFQPSAKCTSLTQLCRGYLEGQCMYAFTGPGYDYCPVHAFAFTPGS</sequence>
<feature type="compositionally biased region" description="Pro residues" evidence="2">
    <location>
        <begin position="521"/>
        <end position="550"/>
    </location>
</feature>
<keyword evidence="5" id="KW-1185">Reference proteome</keyword>
<dbReference type="Pfam" id="PF12499">
    <property type="entry name" value="DUF3707"/>
    <property type="match status" value="1"/>
</dbReference>
<dbReference type="Proteomes" id="UP000612055">
    <property type="component" value="Unassembled WGS sequence"/>
</dbReference>
<keyword evidence="1" id="KW-0945">Host-virus interaction</keyword>
<comment type="caution">
    <text evidence="4">The sequence shown here is derived from an EMBL/GenBank/DDBJ whole genome shotgun (WGS) entry which is preliminary data.</text>
</comment>
<protein>
    <recommendedName>
        <fullName evidence="3">Pherophorin domain-containing protein</fullName>
    </recommendedName>
</protein>
<reference evidence="4" key="1">
    <citation type="journal article" date="2020" name="bioRxiv">
        <title>Comparative genomics of Chlamydomonas.</title>
        <authorList>
            <person name="Craig R.J."/>
            <person name="Hasan A.R."/>
            <person name="Ness R.W."/>
            <person name="Keightley P.D."/>
        </authorList>
    </citation>
    <scope>NUCLEOTIDE SEQUENCE</scope>
    <source>
        <strain evidence="4">CCAP 11/70</strain>
    </source>
</reference>
<evidence type="ECO:0000313" key="5">
    <source>
        <dbReference type="Proteomes" id="UP000612055"/>
    </source>
</evidence>
<feature type="compositionally biased region" description="Pro residues" evidence="2">
    <location>
        <begin position="1"/>
        <end position="17"/>
    </location>
</feature>
<evidence type="ECO:0000256" key="1">
    <source>
        <dbReference type="ARBA" id="ARBA00022581"/>
    </source>
</evidence>
<gene>
    <name evidence="4" type="ORF">HYH03_009045</name>
</gene>
<organism evidence="4 5">
    <name type="scientific">Edaphochlamys debaryana</name>
    <dbReference type="NCBI Taxonomy" id="47281"/>
    <lineage>
        <taxon>Eukaryota</taxon>
        <taxon>Viridiplantae</taxon>
        <taxon>Chlorophyta</taxon>
        <taxon>core chlorophytes</taxon>
        <taxon>Chlorophyceae</taxon>
        <taxon>CS clade</taxon>
        <taxon>Chlamydomonadales</taxon>
        <taxon>Chlamydomonadales incertae sedis</taxon>
        <taxon>Edaphochlamys</taxon>
    </lineage>
</organism>
<proteinExistence type="predicted"/>
<evidence type="ECO:0000313" key="4">
    <source>
        <dbReference type="EMBL" id="KAG2492629.1"/>
    </source>
</evidence>
<feature type="region of interest" description="Disordered" evidence="2">
    <location>
        <begin position="1191"/>
        <end position="1215"/>
    </location>
</feature>
<dbReference type="InterPro" id="IPR024616">
    <property type="entry name" value="Pherophorin"/>
</dbReference>
<evidence type="ECO:0000259" key="3">
    <source>
        <dbReference type="Pfam" id="PF12499"/>
    </source>
</evidence>
<feature type="region of interest" description="Disordered" evidence="2">
    <location>
        <begin position="1"/>
        <end position="43"/>
    </location>
</feature>
<feature type="region of interest" description="Disordered" evidence="2">
    <location>
        <begin position="514"/>
        <end position="553"/>
    </location>
</feature>
<evidence type="ECO:0000256" key="2">
    <source>
        <dbReference type="SAM" id="MobiDB-lite"/>
    </source>
</evidence>
<feature type="compositionally biased region" description="Pro residues" evidence="2">
    <location>
        <begin position="33"/>
        <end position="43"/>
    </location>
</feature>